<evidence type="ECO:0000256" key="1">
    <source>
        <dbReference type="SAM" id="SignalP"/>
    </source>
</evidence>
<dbReference type="Pfam" id="PF18370">
    <property type="entry name" value="RGI_lyase"/>
    <property type="match status" value="1"/>
</dbReference>
<sequence>MNINRLLHLLCLIAATAAQVTTTATAQNATPRSQMERLGRGTVAIHHDGGNFVGWRLLGDEGENVTFDVIRDGQTIARDVYATNYNDAGGEAGETSEPATAWGKEYKTMRLERPQGGSFHYAENDSTDCYAYYAQEGSVADVDGDGKYELLVKWAPSNAKDNSASGFTGNVYYDCYHIEPGTADEPAPQRLWRIDLGKNIRAGSHYSQPMFFDFDGDGRAELICKTGPGTTDGTGRYVTEAADDEGIRATDNLADYRNASGHILDGPEFLTVFDGQSGRAVHTIWYNPNRGFTCGRTSGYGAWGDDYGNRGERFLACVAYLDGADKNPSAVMCRGYYTQAYLWAVDFDGMKLRQKWLHASRSKQRVEVSDANDNKSIYNYSSNTSGTGDSYTAYGQGCHSIAVGDVDGDGCDEIMYGAAAIDNDGRLLYSTGLGHGDAHHLGVFMPDRQGLQFMMPHEDTPYGWHVRDAATGELLIRHSSAGDNGRGMAAVISPQHRGGLFWSAANYDVYDINDQVVASGEEARPAYCFRIFWDGDAYDELLDGVNITKWNNGRSTRIYQAPNHSMKNGTKAYPLLAADLFGDWREEVVWCCATDSATINIASTTTETALRVPTLMHDHVYRMSVAWQNVAYNQPPHLGYYLPDSVAAGIIAVDGLKEQTVELGNAMKAVTCRLKNCTGAMPFQTFLNGKRISSFSVPEGFSYEQDSKTRLFTLNGTPQKAGLYEFAIRTTGSFDGTNITDTIRINVTQADAIDAAWQDEGHGDRGQTYTIGGQPATDLRPGNVYIIRKNGKYLKTTTK</sequence>
<organism evidence="4 5">
    <name type="scientific">Marseilla massiliensis</name>
    <dbReference type="NCBI Taxonomy" id="1841864"/>
    <lineage>
        <taxon>Bacteria</taxon>
        <taxon>Pseudomonadati</taxon>
        <taxon>Bacteroidota</taxon>
        <taxon>Bacteroidia</taxon>
        <taxon>Bacteroidales</taxon>
        <taxon>Prevotellaceae</taxon>
        <taxon>Marseilla</taxon>
    </lineage>
</organism>
<dbReference type="Proteomes" id="UP000764045">
    <property type="component" value="Unassembled WGS sequence"/>
</dbReference>
<evidence type="ECO:0000259" key="3">
    <source>
        <dbReference type="Pfam" id="PF21348"/>
    </source>
</evidence>
<feature type="chain" id="PRO_5037067584" evidence="1">
    <location>
        <begin position="27"/>
        <end position="799"/>
    </location>
</feature>
<dbReference type="GO" id="GO:0016829">
    <property type="term" value="F:lyase activity"/>
    <property type="evidence" value="ECO:0007669"/>
    <property type="project" value="UniProtKB-KW"/>
</dbReference>
<dbReference type="InterPro" id="IPR013783">
    <property type="entry name" value="Ig-like_fold"/>
</dbReference>
<dbReference type="InterPro" id="IPR034641">
    <property type="entry name" value="RGL11"/>
</dbReference>
<evidence type="ECO:0000259" key="2">
    <source>
        <dbReference type="Pfam" id="PF18370"/>
    </source>
</evidence>
<dbReference type="CDD" id="cd10318">
    <property type="entry name" value="RGL11"/>
    <property type="match status" value="1"/>
</dbReference>
<dbReference type="AlphaFoldDB" id="A0A939B0U0"/>
<reference evidence="4 5" key="1">
    <citation type="journal article" date="2021" name="Sci. Rep.">
        <title>The distribution of antibiotic resistance genes in chicken gut microbiota commensals.</title>
        <authorList>
            <person name="Juricova H."/>
            <person name="Matiasovicova J."/>
            <person name="Kubasova T."/>
            <person name="Cejkova D."/>
            <person name="Rychlik I."/>
        </authorList>
    </citation>
    <scope>NUCLEOTIDE SEQUENCE [LARGE SCALE GENOMIC DNA]</scope>
    <source>
        <strain evidence="4 5">An819</strain>
    </source>
</reference>
<dbReference type="RefSeq" id="WP_205107895.1">
    <property type="nucleotide sequence ID" value="NZ_JACJJL010000004.1"/>
</dbReference>
<dbReference type="Gene3D" id="2.60.40.10">
    <property type="entry name" value="Immunoglobulins"/>
    <property type="match status" value="1"/>
</dbReference>
<dbReference type="EMBL" id="JACJJL010000004">
    <property type="protein sequence ID" value="MBM6660788.1"/>
    <property type="molecule type" value="Genomic_DNA"/>
</dbReference>
<keyword evidence="1" id="KW-0732">Signal</keyword>
<protein>
    <submittedName>
        <fullName evidence="4">Rhamnogalacturonan lyase</fullName>
    </submittedName>
</protein>
<keyword evidence="5" id="KW-1185">Reference proteome</keyword>
<dbReference type="PANTHER" id="PTHR43118:SF1">
    <property type="entry name" value="RHAMNOGALACTURONAN LYASE (EUROFUNG)"/>
    <property type="match status" value="1"/>
</dbReference>
<dbReference type="InterPro" id="IPR028994">
    <property type="entry name" value="Integrin_alpha_N"/>
</dbReference>
<feature type="domain" description="Rhamnogalacturonan I lyase beta-sheet" evidence="2">
    <location>
        <begin position="34"/>
        <end position="95"/>
    </location>
</feature>
<gene>
    <name evidence="4" type="ORF">H6B30_03295</name>
</gene>
<feature type="domain" description="Rhamnogalacturonan lyase family 11 C-terminal" evidence="3">
    <location>
        <begin position="106"/>
        <end position="645"/>
    </location>
</feature>
<accession>A0A939B0U0</accession>
<evidence type="ECO:0000313" key="4">
    <source>
        <dbReference type="EMBL" id="MBM6660788.1"/>
    </source>
</evidence>
<dbReference type="SUPFAM" id="SSF69318">
    <property type="entry name" value="Integrin alpha N-terminal domain"/>
    <property type="match status" value="1"/>
</dbReference>
<feature type="signal peptide" evidence="1">
    <location>
        <begin position="1"/>
        <end position="26"/>
    </location>
</feature>
<dbReference type="InterPro" id="IPR041624">
    <property type="entry name" value="RGI_lyase"/>
</dbReference>
<evidence type="ECO:0000313" key="5">
    <source>
        <dbReference type="Proteomes" id="UP000764045"/>
    </source>
</evidence>
<name>A0A939B0U0_9BACT</name>
<dbReference type="Pfam" id="PF21348">
    <property type="entry name" value="RGL11_C"/>
    <property type="match status" value="1"/>
</dbReference>
<proteinExistence type="predicted"/>
<comment type="caution">
    <text evidence="4">The sequence shown here is derived from an EMBL/GenBank/DDBJ whole genome shotgun (WGS) entry which is preliminary data.</text>
</comment>
<dbReference type="PANTHER" id="PTHR43118">
    <property type="entry name" value="RHAMNOGALACTURONAN LYASE (EUROFUNG)"/>
    <property type="match status" value="1"/>
</dbReference>
<keyword evidence="4" id="KW-0456">Lyase</keyword>
<dbReference type="InterPro" id="IPR049366">
    <property type="entry name" value="RGL11_C"/>
</dbReference>